<name>A0A832MNM7_UNCEI</name>
<feature type="chain" id="PRO_5032432603" description="Outer membrane protein beta-barrel domain-containing protein" evidence="1">
    <location>
        <begin position="22"/>
        <end position="163"/>
    </location>
</feature>
<dbReference type="AlphaFoldDB" id="A0A832MNM7"/>
<proteinExistence type="predicted"/>
<evidence type="ECO:0008006" key="3">
    <source>
        <dbReference type="Google" id="ProtNLM"/>
    </source>
</evidence>
<protein>
    <recommendedName>
        <fullName evidence="3">Outer membrane protein beta-barrel domain-containing protein</fullName>
    </recommendedName>
</protein>
<reference evidence="2" key="1">
    <citation type="journal article" date="2020" name="mSystems">
        <title>Genome- and Community-Level Interaction Insights into Carbon Utilization and Element Cycling Functions of Hydrothermarchaeota in Hydrothermal Sediment.</title>
        <authorList>
            <person name="Zhou Z."/>
            <person name="Liu Y."/>
            <person name="Xu W."/>
            <person name="Pan J."/>
            <person name="Luo Z.H."/>
            <person name="Li M."/>
        </authorList>
    </citation>
    <scope>NUCLEOTIDE SEQUENCE [LARGE SCALE GENOMIC DNA]</scope>
    <source>
        <strain evidence="2">SpSt-381</strain>
    </source>
</reference>
<gene>
    <name evidence="2" type="ORF">ENR23_12965</name>
</gene>
<evidence type="ECO:0000313" key="2">
    <source>
        <dbReference type="EMBL" id="HGZ44303.1"/>
    </source>
</evidence>
<dbReference type="EMBL" id="DSQF01000026">
    <property type="protein sequence ID" value="HGZ44303.1"/>
    <property type="molecule type" value="Genomic_DNA"/>
</dbReference>
<sequence length="163" mass="17703">MLRRFLAFALVALVVPAAALAQSRVGNAIGPRVGLSSDPDQLVLGGQLDLGELAPDITFTPNLEFGFGDDFLVVAVNGDLHYHFLIQGSQWRPYVGGGLGINFIDWDAPAWYRGDTSETEVGANLILGAIVPTRTGSRFFTEMKFGIGDIPEFKWLVGWNFGM</sequence>
<dbReference type="Gene3D" id="2.40.160.20">
    <property type="match status" value="1"/>
</dbReference>
<dbReference type="SUPFAM" id="SSF56925">
    <property type="entry name" value="OMPA-like"/>
    <property type="match status" value="1"/>
</dbReference>
<dbReference type="InterPro" id="IPR011250">
    <property type="entry name" value="OMP/PagP_B-barrel"/>
</dbReference>
<feature type="signal peptide" evidence="1">
    <location>
        <begin position="1"/>
        <end position="21"/>
    </location>
</feature>
<accession>A0A832MNM7</accession>
<comment type="caution">
    <text evidence="2">The sequence shown here is derived from an EMBL/GenBank/DDBJ whole genome shotgun (WGS) entry which is preliminary data.</text>
</comment>
<organism evidence="2">
    <name type="scientific">Eiseniibacteriota bacterium</name>
    <dbReference type="NCBI Taxonomy" id="2212470"/>
    <lineage>
        <taxon>Bacteria</taxon>
        <taxon>Candidatus Eiseniibacteriota</taxon>
    </lineage>
</organism>
<evidence type="ECO:0000256" key="1">
    <source>
        <dbReference type="SAM" id="SignalP"/>
    </source>
</evidence>
<keyword evidence="1" id="KW-0732">Signal</keyword>